<reference evidence="1" key="1">
    <citation type="journal article" date="2015" name="Nature">
        <title>Complex archaea that bridge the gap between prokaryotes and eukaryotes.</title>
        <authorList>
            <person name="Spang A."/>
            <person name="Saw J.H."/>
            <person name="Jorgensen S.L."/>
            <person name="Zaremba-Niedzwiedzka K."/>
            <person name="Martijn J."/>
            <person name="Lind A.E."/>
            <person name="van Eijk R."/>
            <person name="Schleper C."/>
            <person name="Guy L."/>
            <person name="Ettema T.J."/>
        </authorList>
    </citation>
    <scope>NUCLEOTIDE SEQUENCE</scope>
</reference>
<gene>
    <name evidence="1" type="ORF">LCGC14_1883000</name>
</gene>
<accession>A0A0F9J028</accession>
<dbReference type="InterPro" id="IPR011101">
    <property type="entry name" value="DUF5131"/>
</dbReference>
<sequence length="245" mass="28115">MVSDGCRNCYAQRQAHRFNFPDGPYEGLTRMTSSGPVWNGNIKVVENHLDDPLHWQKPERIFVGSMSDLFHPRVPDSLVMRVWRTMRLTPRHTYLILTKRAERMRDWSLILNNDPPLPNVQLGVSVENQKMAEERIPMLLKTPAAVRWISAEPLLGPIDLSPYWMDRDRYGECGTLDWVVVGGESGPGHRPMKVEWLESIVEQCVFANVPVFVKQAAVRFPGTQGEIPDDLWAHKEFPEVATCKR</sequence>
<name>A0A0F9J028_9ZZZZ</name>
<comment type="caution">
    <text evidence="1">The sequence shown here is derived from an EMBL/GenBank/DDBJ whole genome shotgun (WGS) entry which is preliminary data.</text>
</comment>
<dbReference type="AlphaFoldDB" id="A0A0F9J028"/>
<protein>
    <recommendedName>
        <fullName evidence="2">Phage Gp37Gp68 family protein</fullName>
    </recommendedName>
</protein>
<proteinExistence type="predicted"/>
<evidence type="ECO:0008006" key="2">
    <source>
        <dbReference type="Google" id="ProtNLM"/>
    </source>
</evidence>
<dbReference type="EMBL" id="LAZR01019418">
    <property type="protein sequence ID" value="KKL92607.1"/>
    <property type="molecule type" value="Genomic_DNA"/>
</dbReference>
<evidence type="ECO:0000313" key="1">
    <source>
        <dbReference type="EMBL" id="KKL92607.1"/>
    </source>
</evidence>
<organism evidence="1">
    <name type="scientific">marine sediment metagenome</name>
    <dbReference type="NCBI Taxonomy" id="412755"/>
    <lineage>
        <taxon>unclassified sequences</taxon>
        <taxon>metagenomes</taxon>
        <taxon>ecological metagenomes</taxon>
    </lineage>
</organism>
<dbReference type="Pfam" id="PF07505">
    <property type="entry name" value="DUF5131"/>
    <property type="match status" value="1"/>
</dbReference>